<proteinExistence type="inferred from homology"/>
<accession>A0A518N7B3</accession>
<gene>
    <name evidence="5" type="ORF">FPZ22_02675</name>
</gene>
<sequence>MRTCHYARSKRWLRYTLFPFAWVMHHHLTYRMGISIPHSTRIGSGFYIGHFGGIVVNHRAVIGRNCNISQGVTIGQANRGRNKGYPTLGDNVYIGPGAVIVGNVRVGNNVAIGANSVVTRDVPDDSVVAGVPARVLSQEGSAGYVNRTDYDHRIR</sequence>
<comment type="similarity">
    <text evidence="1">Belongs to the transferase hexapeptide repeat family.</text>
</comment>
<dbReference type="EMBL" id="CP042218">
    <property type="protein sequence ID" value="QDW67807.1"/>
    <property type="molecule type" value="Genomic_DNA"/>
</dbReference>
<evidence type="ECO:0000256" key="4">
    <source>
        <dbReference type="ARBA" id="ARBA00023315"/>
    </source>
</evidence>
<dbReference type="PROSITE" id="PS00101">
    <property type="entry name" value="HEXAPEP_TRANSFERASES"/>
    <property type="match status" value="1"/>
</dbReference>
<name>A0A518N7B3_9GAMM</name>
<reference evidence="5 6" key="1">
    <citation type="submission" date="2019-07" db="EMBL/GenBank/DDBJ databases">
        <title>Full genome sequence of Luteimonas sp. Gr-4.</title>
        <authorList>
            <person name="Im W.-T."/>
        </authorList>
    </citation>
    <scope>NUCLEOTIDE SEQUENCE [LARGE SCALE GENOMIC DNA]</scope>
    <source>
        <strain evidence="5 6">Gr-4</strain>
    </source>
</reference>
<organism evidence="5 6">
    <name type="scientific">Luteimonas granuli</name>
    <dbReference type="NCBI Taxonomy" id="1176533"/>
    <lineage>
        <taxon>Bacteria</taxon>
        <taxon>Pseudomonadati</taxon>
        <taxon>Pseudomonadota</taxon>
        <taxon>Gammaproteobacteria</taxon>
        <taxon>Lysobacterales</taxon>
        <taxon>Lysobacteraceae</taxon>
        <taxon>Luteimonas</taxon>
    </lineage>
</organism>
<keyword evidence="3" id="KW-0677">Repeat</keyword>
<keyword evidence="6" id="KW-1185">Reference proteome</keyword>
<evidence type="ECO:0000256" key="1">
    <source>
        <dbReference type="ARBA" id="ARBA00007274"/>
    </source>
</evidence>
<dbReference type="GO" id="GO:0005737">
    <property type="term" value="C:cytoplasm"/>
    <property type="evidence" value="ECO:0007669"/>
    <property type="project" value="InterPro"/>
</dbReference>
<dbReference type="PANTHER" id="PTHR42811">
    <property type="entry name" value="SERINE ACETYLTRANSFERASE"/>
    <property type="match status" value="1"/>
</dbReference>
<dbReference type="PIRSF" id="PIRSF000441">
    <property type="entry name" value="CysE"/>
    <property type="match status" value="1"/>
</dbReference>
<evidence type="ECO:0000256" key="3">
    <source>
        <dbReference type="ARBA" id="ARBA00022737"/>
    </source>
</evidence>
<dbReference type="Proteomes" id="UP000316584">
    <property type="component" value="Chromosome"/>
</dbReference>
<evidence type="ECO:0000313" key="5">
    <source>
        <dbReference type="EMBL" id="QDW67807.1"/>
    </source>
</evidence>
<dbReference type="InterPro" id="IPR011004">
    <property type="entry name" value="Trimer_LpxA-like_sf"/>
</dbReference>
<dbReference type="CDD" id="cd03354">
    <property type="entry name" value="LbH_SAT"/>
    <property type="match status" value="1"/>
</dbReference>
<dbReference type="InterPro" id="IPR018357">
    <property type="entry name" value="Hexapep_transf_CS"/>
</dbReference>
<evidence type="ECO:0000313" key="6">
    <source>
        <dbReference type="Proteomes" id="UP000316584"/>
    </source>
</evidence>
<dbReference type="OrthoDB" id="9815592at2"/>
<dbReference type="InterPro" id="IPR005881">
    <property type="entry name" value="Ser_O-AcTrfase"/>
</dbReference>
<dbReference type="SUPFAM" id="SSF51161">
    <property type="entry name" value="Trimeric LpxA-like enzymes"/>
    <property type="match status" value="1"/>
</dbReference>
<dbReference type="GO" id="GO:0009001">
    <property type="term" value="F:serine O-acetyltransferase activity"/>
    <property type="evidence" value="ECO:0007669"/>
    <property type="project" value="InterPro"/>
</dbReference>
<protein>
    <submittedName>
        <fullName evidence="5">Serine acetyltransferase</fullName>
    </submittedName>
</protein>
<dbReference type="Pfam" id="PF00132">
    <property type="entry name" value="Hexapep"/>
    <property type="match status" value="1"/>
</dbReference>
<dbReference type="GO" id="GO:0006535">
    <property type="term" value="P:cysteine biosynthetic process from serine"/>
    <property type="evidence" value="ECO:0007669"/>
    <property type="project" value="InterPro"/>
</dbReference>
<keyword evidence="4" id="KW-0012">Acyltransferase</keyword>
<keyword evidence="2 5" id="KW-0808">Transferase</keyword>
<dbReference type="Gene3D" id="2.160.10.10">
    <property type="entry name" value="Hexapeptide repeat proteins"/>
    <property type="match status" value="1"/>
</dbReference>
<dbReference type="InterPro" id="IPR001451">
    <property type="entry name" value="Hexapep"/>
</dbReference>
<dbReference type="KEGG" id="lug:FPZ22_02675"/>
<dbReference type="AlphaFoldDB" id="A0A518N7B3"/>
<dbReference type="InterPro" id="IPR045304">
    <property type="entry name" value="LbH_SAT"/>
</dbReference>
<evidence type="ECO:0000256" key="2">
    <source>
        <dbReference type="ARBA" id="ARBA00022679"/>
    </source>
</evidence>